<protein>
    <submittedName>
        <fullName evidence="1">Uncharacterized protein</fullName>
    </submittedName>
</protein>
<evidence type="ECO:0000313" key="1">
    <source>
        <dbReference type="EMBL" id="CAH1988687.1"/>
    </source>
</evidence>
<dbReference type="OrthoDB" id="6773637at2759"/>
<dbReference type="EMBL" id="CAKOFQ010007049">
    <property type="protein sequence ID" value="CAH1988687.1"/>
    <property type="molecule type" value="Genomic_DNA"/>
</dbReference>
<dbReference type="AlphaFoldDB" id="A0A9P0L6B5"/>
<sequence length="101" mass="11461">MTNQVHQKKLKALSNSKFPPCSGGDTVRVKIPDVDRGSGDFRNILMTVIEKADDDSYKLANKRGTIDEIFSRYQFSVCNEKLEDMESVSLEKKSLQTNNLF</sequence>
<reference evidence="1" key="1">
    <citation type="submission" date="2022-03" db="EMBL/GenBank/DDBJ databases">
        <authorList>
            <person name="Sayadi A."/>
        </authorList>
    </citation>
    <scope>NUCLEOTIDE SEQUENCE</scope>
</reference>
<keyword evidence="2" id="KW-1185">Reference proteome</keyword>
<gene>
    <name evidence="1" type="ORF">ACAOBT_LOCUS18618</name>
</gene>
<proteinExistence type="predicted"/>
<name>A0A9P0L6B5_ACAOB</name>
<dbReference type="Proteomes" id="UP001152888">
    <property type="component" value="Unassembled WGS sequence"/>
</dbReference>
<evidence type="ECO:0000313" key="2">
    <source>
        <dbReference type="Proteomes" id="UP001152888"/>
    </source>
</evidence>
<organism evidence="1 2">
    <name type="scientific">Acanthoscelides obtectus</name>
    <name type="common">Bean weevil</name>
    <name type="synonym">Bruchus obtectus</name>
    <dbReference type="NCBI Taxonomy" id="200917"/>
    <lineage>
        <taxon>Eukaryota</taxon>
        <taxon>Metazoa</taxon>
        <taxon>Ecdysozoa</taxon>
        <taxon>Arthropoda</taxon>
        <taxon>Hexapoda</taxon>
        <taxon>Insecta</taxon>
        <taxon>Pterygota</taxon>
        <taxon>Neoptera</taxon>
        <taxon>Endopterygota</taxon>
        <taxon>Coleoptera</taxon>
        <taxon>Polyphaga</taxon>
        <taxon>Cucujiformia</taxon>
        <taxon>Chrysomeloidea</taxon>
        <taxon>Chrysomelidae</taxon>
        <taxon>Bruchinae</taxon>
        <taxon>Bruchini</taxon>
        <taxon>Acanthoscelides</taxon>
    </lineage>
</organism>
<accession>A0A9P0L6B5</accession>
<comment type="caution">
    <text evidence="1">The sequence shown here is derived from an EMBL/GenBank/DDBJ whole genome shotgun (WGS) entry which is preliminary data.</text>
</comment>